<proteinExistence type="predicted"/>
<protein>
    <submittedName>
        <fullName evidence="1">Uncharacterized protein</fullName>
    </submittedName>
</protein>
<reference evidence="1 2" key="1">
    <citation type="submission" date="2014-10" db="EMBL/GenBank/DDBJ databases">
        <title>Draft genome of the hookworm Ancylostoma caninum.</title>
        <authorList>
            <person name="Mitreva M."/>
        </authorList>
    </citation>
    <scope>NUCLEOTIDE SEQUENCE [LARGE SCALE GENOMIC DNA]</scope>
    <source>
        <strain evidence="1 2">Baltimore</strain>
    </source>
</reference>
<evidence type="ECO:0000313" key="2">
    <source>
        <dbReference type="Proteomes" id="UP000252519"/>
    </source>
</evidence>
<dbReference type="AlphaFoldDB" id="A0A368F2Z5"/>
<name>A0A368F2Z5_ANCCA</name>
<comment type="caution">
    <text evidence="1">The sequence shown here is derived from an EMBL/GenBank/DDBJ whole genome shotgun (WGS) entry which is preliminary data.</text>
</comment>
<dbReference type="EMBL" id="JOJR01018601">
    <property type="protein sequence ID" value="RCN24577.1"/>
    <property type="molecule type" value="Genomic_DNA"/>
</dbReference>
<accession>A0A368F2Z5</accession>
<sequence>MISTRVSTSSDIGKERQIERFCDGNRQWLSGVGRVFRNVLHSSATTDLPILRYRPALLT</sequence>
<dbReference type="Proteomes" id="UP000252519">
    <property type="component" value="Unassembled WGS sequence"/>
</dbReference>
<evidence type="ECO:0000313" key="1">
    <source>
        <dbReference type="EMBL" id="RCN24577.1"/>
    </source>
</evidence>
<feature type="non-terminal residue" evidence="1">
    <location>
        <position position="59"/>
    </location>
</feature>
<keyword evidence="2" id="KW-1185">Reference proteome</keyword>
<organism evidence="1 2">
    <name type="scientific">Ancylostoma caninum</name>
    <name type="common">Dog hookworm</name>
    <dbReference type="NCBI Taxonomy" id="29170"/>
    <lineage>
        <taxon>Eukaryota</taxon>
        <taxon>Metazoa</taxon>
        <taxon>Ecdysozoa</taxon>
        <taxon>Nematoda</taxon>
        <taxon>Chromadorea</taxon>
        <taxon>Rhabditida</taxon>
        <taxon>Rhabditina</taxon>
        <taxon>Rhabditomorpha</taxon>
        <taxon>Strongyloidea</taxon>
        <taxon>Ancylostomatidae</taxon>
        <taxon>Ancylostomatinae</taxon>
        <taxon>Ancylostoma</taxon>
    </lineage>
</organism>
<gene>
    <name evidence="1" type="ORF">ANCCAN_29725</name>
</gene>